<accession>E8QF14</accession>
<proteinExistence type="predicted"/>
<organism evidence="1 2">
    <name type="scientific">Helicobacter pylori (strain India7)</name>
    <dbReference type="NCBI Taxonomy" id="907238"/>
    <lineage>
        <taxon>Bacteria</taxon>
        <taxon>Pseudomonadati</taxon>
        <taxon>Campylobacterota</taxon>
        <taxon>Epsilonproteobacteria</taxon>
        <taxon>Campylobacterales</taxon>
        <taxon>Helicobacteraceae</taxon>
        <taxon>Helicobacter</taxon>
    </lineage>
</organism>
<sequence>MIVKLKKCFLAFFKINTRAFITKKAGLVIKQHKNPTLIKF</sequence>
<dbReference type="HOGENOM" id="CLU_3290643_0_0_7"/>
<protein>
    <submittedName>
        <fullName evidence="1">Uncharacterized protein</fullName>
    </submittedName>
</protein>
<dbReference type="KEGG" id="hpn:HPIN_01675"/>
<dbReference type="Proteomes" id="UP000009059">
    <property type="component" value="Chromosome"/>
</dbReference>
<dbReference type="AlphaFoldDB" id="E8QF14"/>
<evidence type="ECO:0000313" key="1">
    <source>
        <dbReference type="EMBL" id="ADU79589.1"/>
    </source>
</evidence>
<gene>
    <name evidence="1" type="ordered locus">HPIN_01675</name>
</gene>
<evidence type="ECO:0000313" key="2">
    <source>
        <dbReference type="Proteomes" id="UP000009059"/>
    </source>
</evidence>
<reference evidence="2" key="1">
    <citation type="submission" date="2010-11" db="EMBL/GenBank/DDBJ databases">
        <title>Genome sequence of Helicobacter pylori strain India7.</title>
        <authorList>
            <person name="Kersulyte D."/>
            <person name="Mukhopadhyay A."/>
            <person name="Choudhury A."/>
            <person name="Nair G.B."/>
            <person name="Berg D.E."/>
        </authorList>
    </citation>
    <scope>NUCLEOTIDE SEQUENCE [LARGE SCALE GENOMIC DNA]</scope>
    <source>
        <strain evidence="2">India7</strain>
    </source>
</reference>
<name>E8QF14_HELP7</name>
<dbReference type="EMBL" id="CP002331">
    <property type="protein sequence ID" value="ADU79589.1"/>
    <property type="molecule type" value="Genomic_DNA"/>
</dbReference>